<sequence>MPATRFVERLNEQIAYEFAASQQYIAVAVYYDALTLPRLAEFFYAQALEERNHAMMMVQYLLDADEEVTVPGVRAPETVFADVVAPVALSLEQEKRVSEQIGALVGVAREEGDFQSEQFMQWFLKEQIEEVASMSDLLTIAERLSDRPMDIEDWLAREQPRDEGSDPTAPNAAGGAL</sequence>
<reference evidence="9" key="1">
    <citation type="submission" date="2023-07" db="EMBL/GenBank/DDBJ databases">
        <title>Conexibacter stalactiti sp. nov., isolated from stalactites in a lava cave and emended description of the genus Conexibacter.</title>
        <authorList>
            <person name="Lee S.D."/>
        </authorList>
    </citation>
    <scope>NUCLEOTIDE SEQUENCE [LARGE SCALE GENOMIC DNA]</scope>
    <source>
        <strain evidence="9">KCTC 39840</strain>
    </source>
</reference>
<evidence type="ECO:0000256" key="2">
    <source>
        <dbReference type="ARBA" id="ARBA00022723"/>
    </source>
</evidence>
<dbReference type="InterPro" id="IPR008331">
    <property type="entry name" value="Ferritin_DPS_dom"/>
</dbReference>
<evidence type="ECO:0000256" key="5">
    <source>
        <dbReference type="RuleBase" id="RU361145"/>
    </source>
</evidence>
<dbReference type="InterPro" id="IPR009078">
    <property type="entry name" value="Ferritin-like_SF"/>
</dbReference>
<dbReference type="Proteomes" id="UP001284601">
    <property type="component" value="Unassembled WGS sequence"/>
</dbReference>
<dbReference type="PANTHER" id="PTHR11431:SF127">
    <property type="entry name" value="BACTERIAL NON-HEME FERRITIN"/>
    <property type="match status" value="1"/>
</dbReference>
<keyword evidence="3" id="KW-0560">Oxidoreductase</keyword>
<keyword evidence="9" id="KW-1185">Reference proteome</keyword>
<keyword evidence="2 5" id="KW-0479">Metal-binding</keyword>
<dbReference type="Gene3D" id="1.20.1260.10">
    <property type="match status" value="1"/>
</dbReference>
<accession>A0ABU4HJZ9</accession>
<reference evidence="8 9" key="2">
    <citation type="submission" date="2023-10" db="EMBL/GenBank/DDBJ databases">
        <authorList>
            <person name="Han X.F."/>
        </authorList>
    </citation>
    <scope>NUCLEOTIDE SEQUENCE [LARGE SCALE GENOMIC DNA]</scope>
    <source>
        <strain evidence="8 9">KCTC 39840</strain>
    </source>
</reference>
<dbReference type="InterPro" id="IPR012347">
    <property type="entry name" value="Ferritin-like"/>
</dbReference>
<evidence type="ECO:0000259" key="7">
    <source>
        <dbReference type="PROSITE" id="PS50905"/>
    </source>
</evidence>
<dbReference type="Pfam" id="PF00210">
    <property type="entry name" value="Ferritin"/>
    <property type="match status" value="1"/>
</dbReference>
<dbReference type="PROSITE" id="PS50905">
    <property type="entry name" value="FERRITIN_LIKE"/>
    <property type="match status" value="1"/>
</dbReference>
<evidence type="ECO:0000313" key="9">
    <source>
        <dbReference type="Proteomes" id="UP001284601"/>
    </source>
</evidence>
<evidence type="ECO:0000256" key="1">
    <source>
        <dbReference type="ARBA" id="ARBA00022434"/>
    </source>
</evidence>
<dbReference type="InterPro" id="IPR041719">
    <property type="entry name" value="Ferritin_prok"/>
</dbReference>
<dbReference type="RefSeq" id="WP_318595881.1">
    <property type="nucleotide sequence ID" value="NZ_JAWSTH010000007.1"/>
</dbReference>
<dbReference type="InterPro" id="IPR009040">
    <property type="entry name" value="Ferritin-like_diiron"/>
</dbReference>
<feature type="region of interest" description="Disordered" evidence="6">
    <location>
        <begin position="151"/>
        <end position="177"/>
    </location>
</feature>
<gene>
    <name evidence="8" type="ORF">R7226_04695</name>
</gene>
<dbReference type="PANTHER" id="PTHR11431">
    <property type="entry name" value="FERRITIN"/>
    <property type="match status" value="1"/>
</dbReference>
<evidence type="ECO:0000313" key="8">
    <source>
        <dbReference type="EMBL" id="MDW5593621.1"/>
    </source>
</evidence>
<dbReference type="EMBL" id="JAWSTH010000007">
    <property type="protein sequence ID" value="MDW5593621.1"/>
    <property type="molecule type" value="Genomic_DNA"/>
</dbReference>
<evidence type="ECO:0000256" key="6">
    <source>
        <dbReference type="SAM" id="MobiDB-lite"/>
    </source>
</evidence>
<dbReference type="SUPFAM" id="SSF47240">
    <property type="entry name" value="Ferritin-like"/>
    <property type="match status" value="1"/>
</dbReference>
<dbReference type="InterPro" id="IPR001519">
    <property type="entry name" value="Ferritin"/>
</dbReference>
<organism evidence="8 9">
    <name type="scientific">Conexibacter stalactiti</name>
    <dbReference type="NCBI Taxonomy" id="1940611"/>
    <lineage>
        <taxon>Bacteria</taxon>
        <taxon>Bacillati</taxon>
        <taxon>Actinomycetota</taxon>
        <taxon>Thermoleophilia</taxon>
        <taxon>Solirubrobacterales</taxon>
        <taxon>Conexibacteraceae</taxon>
        <taxon>Conexibacter</taxon>
    </lineage>
</organism>
<dbReference type="CDD" id="cd01055">
    <property type="entry name" value="Nonheme_Ferritin"/>
    <property type="match status" value="1"/>
</dbReference>
<keyword evidence="1 5" id="KW-0409">Iron storage</keyword>
<feature type="domain" description="Ferritin-like diiron" evidence="7">
    <location>
        <begin position="1"/>
        <end position="145"/>
    </location>
</feature>
<keyword evidence="4 5" id="KW-0408">Iron</keyword>
<protein>
    <recommendedName>
        <fullName evidence="5">Ferritin</fullName>
    </recommendedName>
</protein>
<name>A0ABU4HJZ9_9ACTN</name>
<evidence type="ECO:0000256" key="3">
    <source>
        <dbReference type="ARBA" id="ARBA00023002"/>
    </source>
</evidence>
<feature type="compositionally biased region" description="Basic and acidic residues" evidence="6">
    <location>
        <begin position="151"/>
        <end position="164"/>
    </location>
</feature>
<evidence type="ECO:0000256" key="4">
    <source>
        <dbReference type="ARBA" id="ARBA00023004"/>
    </source>
</evidence>
<proteinExistence type="predicted"/>
<comment type="caution">
    <text evidence="8">The sequence shown here is derived from an EMBL/GenBank/DDBJ whole genome shotgun (WGS) entry which is preliminary data.</text>
</comment>